<dbReference type="EMBL" id="OMOJ01000002">
    <property type="protein sequence ID" value="SPF79585.1"/>
    <property type="molecule type" value="Genomic_DNA"/>
</dbReference>
<evidence type="ECO:0000313" key="2">
    <source>
        <dbReference type="Proteomes" id="UP000244904"/>
    </source>
</evidence>
<dbReference type="SUPFAM" id="SSF110849">
    <property type="entry name" value="ParB/Sulfiredoxin"/>
    <property type="match status" value="1"/>
</dbReference>
<dbReference type="Proteomes" id="UP000244904">
    <property type="component" value="Unassembled WGS sequence"/>
</dbReference>
<gene>
    <name evidence="1" type="ORF">PRI8871_01382</name>
</gene>
<proteinExistence type="predicted"/>
<keyword evidence="2" id="KW-1185">Reference proteome</keyword>
<reference evidence="2" key="1">
    <citation type="submission" date="2018-03" db="EMBL/GenBank/DDBJ databases">
        <authorList>
            <person name="Rodrigo-Torres L."/>
            <person name="Arahal R. D."/>
            <person name="Lucena T."/>
        </authorList>
    </citation>
    <scope>NUCLEOTIDE SEQUENCE [LARGE SCALE GENOMIC DNA]</scope>
    <source>
        <strain evidence="2">CECT 8871</strain>
    </source>
</reference>
<name>A0A2R8AU77_9RHOB</name>
<sequence>MRERELPEWVDDLLVTLRQGNGTLDPLFVWWTGRRWVVLDGHHRLEAYRKLSEATGKPVLVPVKVSQAKDSEQAILEANRENSKDKLNTTLDDKHRQAWYMVVMGIGGSVRAIAEATGSSKSTVGRMRKIRDQLKLMKYSQNRLLGLSWEQAVQCSKGDQNGSYRGVIDEDEGLKDEGTRWAERLSKLFGSKLKDAPDIAALMLLSYGRATTKRILQSRFLWKIRTEIEQEEQAEALAEDFDGDVLEDITTVPEGSPL</sequence>
<dbReference type="InterPro" id="IPR036086">
    <property type="entry name" value="ParB/Sulfiredoxin_sf"/>
</dbReference>
<organism evidence="1 2">
    <name type="scientific">Pseudoprimorskyibacter insulae</name>
    <dbReference type="NCBI Taxonomy" id="1695997"/>
    <lineage>
        <taxon>Bacteria</taxon>
        <taxon>Pseudomonadati</taxon>
        <taxon>Pseudomonadota</taxon>
        <taxon>Alphaproteobacteria</taxon>
        <taxon>Rhodobacterales</taxon>
        <taxon>Paracoccaceae</taxon>
        <taxon>Pseudoprimorskyibacter</taxon>
    </lineage>
</organism>
<protein>
    <submittedName>
        <fullName evidence="1">Uncharacterized protein</fullName>
    </submittedName>
</protein>
<dbReference type="AlphaFoldDB" id="A0A2R8AU77"/>
<accession>A0A2R8AU77</accession>
<evidence type="ECO:0000313" key="1">
    <source>
        <dbReference type="EMBL" id="SPF79585.1"/>
    </source>
</evidence>